<dbReference type="EMBL" id="CAJVPW010009062">
    <property type="protein sequence ID" value="CAG8600606.1"/>
    <property type="molecule type" value="Genomic_DNA"/>
</dbReference>
<protein>
    <submittedName>
        <fullName evidence="1">973_t:CDS:1</fullName>
    </submittedName>
</protein>
<evidence type="ECO:0000313" key="2">
    <source>
        <dbReference type="Proteomes" id="UP000789366"/>
    </source>
</evidence>
<evidence type="ECO:0000313" key="1">
    <source>
        <dbReference type="EMBL" id="CAG8600606.1"/>
    </source>
</evidence>
<keyword evidence="2" id="KW-1185">Reference proteome</keyword>
<sequence length="1458" mass="168502">KTIYHQGDLLFIDACIERFSSNIISAIPTLKLPQFFEIAEPYFKDFVDFVSPIYGNDPNKNCIFLSWIISHHMGQKIPNPIKLHVYWWKNAEFALAELHLSLLCPTVIEELLKLGFDESRELNFEERLLDQISKMMIGKLYKIDMNNLKNELLTWQHDAVNVISLSTKLPNSFDSPAMHRLRIYNDLSKSFDLLQLLEIQELEDEQEIISEQFIDIVFEKFNELPITENNLSSRRSFIHRCIGILPLESPIRLHLYKKIFSQEPLPLTFPTIHRIFLMEQHEQDNLFIDLINDPNEALEGSERLQVIEEVLNEKHFDSAISALCCDVIQTQFFDAYGINRLSKYFMKATEILITTNLKTLQRISAIAFLKTFANKLWNSASMEKALTNSIEFDFDDDDDEEPIDYNQKFNINDLNQRLELTQPLIHSFMLYLLKSLRLQGYSTDAIRRFCEMQQQVIPHLGEIPWDNKDNRLDYNPYWCMERYKQADHAATRIIVRGDDTHFRELIKTILNPNAEEIINHRISFAGMIITRLYLIQASREWNQSETLLATHITKFLDNKQDKNRIPPIYKQTLTKFLMNKQELCRIGPEDDNRKVYVASVIAHIIALHVSIPTNSSPLAMYMQTLQDCKNDFILGCPSDEQTVVINAVMMSNKADKRLTRYQCQCGYVYLVGECGNVTHSSSCPKCRRIIGGQTYDRPAVGNSRLDNIPLTEPKDAKDQRGYIIETPNTESFYSIRLMSPASYRIIHLFTHTIIGIQAPSQNVTRFVKGNTNTNNLGENDIAGYCAAHINHDWDALKKILACGDEQLALLLHAIISEMTRQPLQRQAKLNNQNEREAWELQFSQKYVSPLIKNVMGSVTDFHMLLETNAVNAQPKIEAEINEMVTLNDLYVANHLPRLWRLIGETNFDNFRAYYLNNVEYKELFPFLAVFLKHEKYLSLIQCLLPIVKFAQILHTSLSYRIERQDARSLTFRKFMNDESVNDDTGETSRSLKNAFKLFAESWNKLIPHVKRYQCLELPYEMPEMNEDRHVVLGFYEEANEGLFLCGAIDFLVQLQNDFLKEVIEIPSGTCQSLKFLEQTMIQTNKNGKHTIPPMYQLQSVSLENVRPVHIVSYEYDSNIFGHSQFDLRIGHGREIQYDLSKIEAELGFELVHDKAFIVPNEQKSYLETFVYHKEIFQGSMTILSEIKELVDQEPIPDDKKTLFLGTYSSINKSFVKGGYGESSAFAATFAFENPKDLLSTLEMVLCFLKRTSGGDGNTLITDYIENWMKLTVLKESNSSYRLLSRAGLQLKHIVALYELVEEHVADVVATCIHHKYKVKLDDSLKRDISKAIGFESSKQEQANDFKSCIPAGVFATALKRFIVRYLTTSENINESVSLADYMVEDEGLECWPDWADKNVIKNKFPSSLLVSHTFETYQYTKLTIEKTRVKKPDPIKENTGSNQRKTNKKGKAKYVDKT</sequence>
<feature type="non-terminal residue" evidence="1">
    <location>
        <position position="1"/>
    </location>
</feature>
<name>A0ACA9MRI8_9GLOM</name>
<dbReference type="Proteomes" id="UP000789366">
    <property type="component" value="Unassembled WGS sequence"/>
</dbReference>
<reference evidence="1" key="1">
    <citation type="submission" date="2021-06" db="EMBL/GenBank/DDBJ databases">
        <authorList>
            <person name="Kallberg Y."/>
            <person name="Tangrot J."/>
            <person name="Rosling A."/>
        </authorList>
    </citation>
    <scope>NUCLEOTIDE SEQUENCE</scope>
    <source>
        <strain evidence="1">28 12/20/2015</strain>
    </source>
</reference>
<comment type="caution">
    <text evidence="1">The sequence shown here is derived from an EMBL/GenBank/DDBJ whole genome shotgun (WGS) entry which is preliminary data.</text>
</comment>
<proteinExistence type="predicted"/>
<gene>
    <name evidence="1" type="ORF">SPELUC_LOCUS7101</name>
</gene>
<organism evidence="1 2">
    <name type="scientific">Cetraspora pellucida</name>
    <dbReference type="NCBI Taxonomy" id="1433469"/>
    <lineage>
        <taxon>Eukaryota</taxon>
        <taxon>Fungi</taxon>
        <taxon>Fungi incertae sedis</taxon>
        <taxon>Mucoromycota</taxon>
        <taxon>Glomeromycotina</taxon>
        <taxon>Glomeromycetes</taxon>
        <taxon>Diversisporales</taxon>
        <taxon>Gigasporaceae</taxon>
        <taxon>Cetraspora</taxon>
    </lineage>
</organism>
<accession>A0ACA9MRI8</accession>